<keyword evidence="2" id="KW-0560">Oxidoreductase</keyword>
<sequence>MHGPTQPAPIIRFETQDEVLANVDADDFGLAASVHARGVGRTFRVAKALEYGGVGINSGMISTELAPFGGVKESGHGREGTPRGVDEFVDVKYLLVAGL</sequence>
<gene>
    <name evidence="4" type="ORF">K6K41_03180</name>
</gene>
<dbReference type="PANTHER" id="PTHR43353">
    <property type="entry name" value="SUCCINATE-SEMIALDEHYDE DEHYDROGENASE, MITOCHONDRIAL"/>
    <property type="match status" value="1"/>
</dbReference>
<proteinExistence type="inferred from homology"/>
<dbReference type="GO" id="GO:0004777">
    <property type="term" value="F:succinate-semialdehyde dehydrogenase (NAD+) activity"/>
    <property type="evidence" value="ECO:0007669"/>
    <property type="project" value="TreeGrafter"/>
</dbReference>
<dbReference type="KEGG" id="cmet:K6K41_03180"/>
<accession>A0A9E6R9L6</accession>
<dbReference type="InterPro" id="IPR016161">
    <property type="entry name" value="Ald_DH/histidinol_DH"/>
</dbReference>
<organism evidence="4 5">
    <name type="scientific">Chenggangzhangella methanolivorans</name>
    <dbReference type="NCBI Taxonomy" id="1437009"/>
    <lineage>
        <taxon>Bacteria</taxon>
        <taxon>Pseudomonadati</taxon>
        <taxon>Pseudomonadota</taxon>
        <taxon>Alphaproteobacteria</taxon>
        <taxon>Hyphomicrobiales</taxon>
        <taxon>Methylopilaceae</taxon>
        <taxon>Chenggangzhangella</taxon>
    </lineage>
</organism>
<evidence type="ECO:0000313" key="5">
    <source>
        <dbReference type="Proteomes" id="UP000825701"/>
    </source>
</evidence>
<name>A0A9E6R9L6_9HYPH</name>
<reference evidence="4" key="1">
    <citation type="submission" date="2021-08" db="EMBL/GenBank/DDBJ databases">
        <authorList>
            <person name="Zhang H."/>
            <person name="Xu M."/>
            <person name="Yu Z."/>
            <person name="Yang L."/>
            <person name="Cai Y."/>
        </authorList>
    </citation>
    <scope>NUCLEOTIDE SEQUENCE</scope>
    <source>
        <strain evidence="4">CHL1</strain>
    </source>
</reference>
<protein>
    <submittedName>
        <fullName evidence="4">Aldehyde dehydrogenase family protein</fullName>
    </submittedName>
</protein>
<dbReference type="Gene3D" id="3.40.309.10">
    <property type="entry name" value="Aldehyde Dehydrogenase, Chain A, domain 2"/>
    <property type="match status" value="1"/>
</dbReference>
<comment type="similarity">
    <text evidence="1">Belongs to the aldehyde dehydrogenase family.</text>
</comment>
<keyword evidence="5" id="KW-1185">Reference proteome</keyword>
<feature type="domain" description="Aldehyde dehydrogenase" evidence="3">
    <location>
        <begin position="9"/>
        <end position="93"/>
    </location>
</feature>
<evidence type="ECO:0000259" key="3">
    <source>
        <dbReference type="Pfam" id="PF00171"/>
    </source>
</evidence>
<evidence type="ECO:0000313" key="4">
    <source>
        <dbReference type="EMBL" id="QZO00716.1"/>
    </source>
</evidence>
<dbReference type="AlphaFoldDB" id="A0A9E6R9L6"/>
<evidence type="ECO:0000256" key="2">
    <source>
        <dbReference type="ARBA" id="ARBA00023002"/>
    </source>
</evidence>
<dbReference type="InterPro" id="IPR016163">
    <property type="entry name" value="Ald_DH_C"/>
</dbReference>
<dbReference type="InterPro" id="IPR050740">
    <property type="entry name" value="Aldehyde_DH_Superfamily"/>
</dbReference>
<dbReference type="InterPro" id="IPR015590">
    <property type="entry name" value="Aldehyde_DH_dom"/>
</dbReference>
<dbReference type="Proteomes" id="UP000825701">
    <property type="component" value="Chromosome"/>
</dbReference>
<dbReference type="PANTHER" id="PTHR43353:SF5">
    <property type="entry name" value="SUCCINATE-SEMIALDEHYDE DEHYDROGENASE, MITOCHONDRIAL"/>
    <property type="match status" value="1"/>
</dbReference>
<dbReference type="EMBL" id="CP081869">
    <property type="protein sequence ID" value="QZO00716.1"/>
    <property type="molecule type" value="Genomic_DNA"/>
</dbReference>
<dbReference type="Pfam" id="PF00171">
    <property type="entry name" value="Aldedh"/>
    <property type="match status" value="1"/>
</dbReference>
<dbReference type="GO" id="GO:0009450">
    <property type="term" value="P:gamma-aminobutyric acid catabolic process"/>
    <property type="evidence" value="ECO:0007669"/>
    <property type="project" value="TreeGrafter"/>
</dbReference>
<dbReference type="SUPFAM" id="SSF53720">
    <property type="entry name" value="ALDH-like"/>
    <property type="match status" value="1"/>
</dbReference>
<dbReference type="RefSeq" id="WP_378146574.1">
    <property type="nucleotide sequence ID" value="NZ_JBHRXS010000004.1"/>
</dbReference>
<evidence type="ECO:0000256" key="1">
    <source>
        <dbReference type="ARBA" id="ARBA00009986"/>
    </source>
</evidence>
<dbReference type="GO" id="GO:0005829">
    <property type="term" value="C:cytosol"/>
    <property type="evidence" value="ECO:0007669"/>
    <property type="project" value="TreeGrafter"/>
</dbReference>